<keyword evidence="2 3" id="KW-0862">Zinc</keyword>
<feature type="binding site" evidence="3">
    <location>
        <position position="33"/>
    </location>
    <ligand>
        <name>Zn(2+)</name>
        <dbReference type="ChEBI" id="CHEBI:29105"/>
    </ligand>
</feature>
<keyword evidence="1 3" id="KW-0479">Metal-binding</keyword>
<dbReference type="OrthoDB" id="9809663at2"/>
<organism evidence="4 5">
    <name type="scientific">Neisseria dentiae</name>
    <dbReference type="NCBI Taxonomy" id="194197"/>
    <lineage>
        <taxon>Bacteria</taxon>
        <taxon>Pseudomonadati</taxon>
        <taxon>Pseudomonadota</taxon>
        <taxon>Betaproteobacteria</taxon>
        <taxon>Neisseriales</taxon>
        <taxon>Neisseriaceae</taxon>
        <taxon>Neisseria</taxon>
    </lineage>
</organism>
<evidence type="ECO:0000256" key="1">
    <source>
        <dbReference type="ARBA" id="ARBA00022723"/>
    </source>
</evidence>
<evidence type="ECO:0000313" key="4">
    <source>
        <dbReference type="EMBL" id="OSI15111.1"/>
    </source>
</evidence>
<name>A0A1X3D5W2_9NEIS</name>
<comment type="function">
    <text evidence="3">Inhibits all the catalytic activities of DNA gyrase by preventing its interaction with DNA. Acts by binding directly to the C-terminal domain of GyrB, which probably disrupts DNA binding by the gyrase.</text>
</comment>
<dbReference type="GO" id="GO:0008657">
    <property type="term" value="F:DNA topoisomerase type II (double strand cut, ATP-hydrolyzing) inhibitor activity"/>
    <property type="evidence" value="ECO:0007669"/>
    <property type="project" value="UniProtKB-UniRule"/>
</dbReference>
<gene>
    <name evidence="3" type="primary">yacG</name>
    <name evidence="4" type="ORF">BWD09_09345</name>
</gene>
<dbReference type="PANTHER" id="PTHR36150:SF1">
    <property type="entry name" value="DNA GYRASE INHIBITOR YACG"/>
    <property type="match status" value="1"/>
</dbReference>
<feature type="binding site" evidence="3">
    <location>
        <position position="10"/>
    </location>
    <ligand>
        <name>Zn(2+)</name>
        <dbReference type="ChEBI" id="CHEBI:29105"/>
    </ligand>
</feature>
<dbReference type="InterPro" id="IPR005584">
    <property type="entry name" value="DNA_gyrase_inhibitor_YacG"/>
</dbReference>
<dbReference type="Proteomes" id="UP000193118">
    <property type="component" value="Unassembled WGS sequence"/>
</dbReference>
<feature type="binding site" evidence="3">
    <location>
        <position position="29"/>
    </location>
    <ligand>
        <name>Zn(2+)</name>
        <dbReference type="ChEBI" id="CHEBI:29105"/>
    </ligand>
</feature>
<dbReference type="GO" id="GO:0006355">
    <property type="term" value="P:regulation of DNA-templated transcription"/>
    <property type="evidence" value="ECO:0007669"/>
    <property type="project" value="InterPro"/>
</dbReference>
<feature type="binding site" evidence="3">
    <location>
        <position position="13"/>
    </location>
    <ligand>
        <name>Zn(2+)</name>
        <dbReference type="ChEBI" id="CHEBI:29105"/>
    </ligand>
</feature>
<comment type="subunit">
    <text evidence="3">Interacts with GyrB.</text>
</comment>
<sequence length="67" mass="7763">MTEKTTWVKCPTCRTLTEWSADNPFRPFCSERCKLIDLGAWANEDYAVATQEEEWLLSDEPGLGRKH</sequence>
<dbReference type="NCBIfam" id="NF001638">
    <property type="entry name" value="PRK00418.1"/>
    <property type="match status" value="1"/>
</dbReference>
<evidence type="ECO:0000256" key="2">
    <source>
        <dbReference type="ARBA" id="ARBA00022833"/>
    </source>
</evidence>
<dbReference type="GO" id="GO:0008270">
    <property type="term" value="F:zinc ion binding"/>
    <property type="evidence" value="ECO:0007669"/>
    <property type="project" value="UniProtKB-UniRule"/>
</dbReference>
<dbReference type="EMBL" id="MTBO01000026">
    <property type="protein sequence ID" value="OSI15111.1"/>
    <property type="molecule type" value="Genomic_DNA"/>
</dbReference>
<dbReference type="Pfam" id="PF03884">
    <property type="entry name" value="YacG"/>
    <property type="match status" value="1"/>
</dbReference>
<reference evidence="5" key="1">
    <citation type="submission" date="2017-01" db="EMBL/GenBank/DDBJ databases">
        <authorList>
            <person name="Wolfgang W.J."/>
            <person name="Cole J."/>
            <person name="Wroblewski D."/>
            <person name="Mcginnis J."/>
            <person name="Musser K.A."/>
        </authorList>
    </citation>
    <scope>NUCLEOTIDE SEQUENCE [LARGE SCALE GENOMIC DNA]</scope>
    <source>
        <strain evidence="5">DSM 19151</strain>
    </source>
</reference>
<dbReference type="RefSeq" id="WP_085366436.1">
    <property type="nucleotide sequence ID" value="NZ_CAUJPZ010000030.1"/>
</dbReference>
<keyword evidence="5" id="KW-1185">Reference proteome</keyword>
<dbReference type="GeneID" id="94579777"/>
<comment type="caution">
    <text evidence="4">The sequence shown here is derived from an EMBL/GenBank/DDBJ whole genome shotgun (WGS) entry which is preliminary data.</text>
</comment>
<dbReference type="STRING" id="194197.BWD09_09345"/>
<comment type="cofactor">
    <cofactor evidence="3">
        <name>Zn(2+)</name>
        <dbReference type="ChEBI" id="CHEBI:29105"/>
    </cofactor>
    <text evidence="3">Binds 1 zinc ion.</text>
</comment>
<evidence type="ECO:0000256" key="3">
    <source>
        <dbReference type="HAMAP-Rule" id="MF_00649"/>
    </source>
</evidence>
<proteinExistence type="inferred from homology"/>
<dbReference type="InterPro" id="IPR013088">
    <property type="entry name" value="Znf_NHR/GATA"/>
</dbReference>
<dbReference type="PANTHER" id="PTHR36150">
    <property type="entry name" value="DNA GYRASE INHIBITOR YACG"/>
    <property type="match status" value="1"/>
</dbReference>
<comment type="similarity">
    <text evidence="3">Belongs to the DNA gyrase inhibitor YacG family.</text>
</comment>
<protein>
    <recommendedName>
        <fullName evidence="3">DNA gyrase inhibitor YacG</fullName>
    </recommendedName>
</protein>
<dbReference type="Gene3D" id="3.30.50.10">
    <property type="entry name" value="Erythroid Transcription Factor GATA-1, subunit A"/>
    <property type="match status" value="1"/>
</dbReference>
<evidence type="ECO:0000313" key="5">
    <source>
        <dbReference type="Proteomes" id="UP000193118"/>
    </source>
</evidence>
<dbReference type="AlphaFoldDB" id="A0A1X3D5W2"/>
<dbReference type="HAMAP" id="MF_00649">
    <property type="entry name" value="DNA_gyrase_inhibitor_YacG"/>
    <property type="match status" value="1"/>
</dbReference>
<accession>A0A1X3D5W2</accession>
<dbReference type="SUPFAM" id="SSF57716">
    <property type="entry name" value="Glucocorticoid receptor-like (DNA-binding domain)"/>
    <property type="match status" value="1"/>
</dbReference>